<proteinExistence type="predicted"/>
<accession>A0A1M4YJI6</accession>
<evidence type="ECO:0000313" key="2">
    <source>
        <dbReference type="EMBL" id="SHF05652.1"/>
    </source>
</evidence>
<evidence type="ECO:0000256" key="1">
    <source>
        <dbReference type="SAM" id="SignalP"/>
    </source>
</evidence>
<evidence type="ECO:0008006" key="4">
    <source>
        <dbReference type="Google" id="ProtNLM"/>
    </source>
</evidence>
<dbReference type="RefSeq" id="WP_073038036.1">
    <property type="nucleotide sequence ID" value="NZ_FQVB01000010.1"/>
</dbReference>
<dbReference type="Pfam" id="PF19135">
    <property type="entry name" value="DUF5818"/>
    <property type="match status" value="1"/>
</dbReference>
<gene>
    <name evidence="2" type="ORF">SAMN02745206_01272</name>
</gene>
<feature type="signal peptide" evidence="1">
    <location>
        <begin position="1"/>
        <end position="29"/>
    </location>
</feature>
<dbReference type="InterPro" id="IPR043856">
    <property type="entry name" value="DUF5818"/>
</dbReference>
<dbReference type="AlphaFoldDB" id="A0A1M4YJI6"/>
<dbReference type="STRING" id="1121391.SAMN02745206_01272"/>
<keyword evidence="1" id="KW-0732">Signal</keyword>
<organism evidence="2 3">
    <name type="scientific">Desulfacinum infernum DSM 9756</name>
    <dbReference type="NCBI Taxonomy" id="1121391"/>
    <lineage>
        <taxon>Bacteria</taxon>
        <taxon>Pseudomonadati</taxon>
        <taxon>Thermodesulfobacteriota</taxon>
        <taxon>Syntrophobacteria</taxon>
        <taxon>Syntrophobacterales</taxon>
        <taxon>Syntrophobacteraceae</taxon>
        <taxon>Desulfacinum</taxon>
    </lineage>
</organism>
<reference evidence="3" key="1">
    <citation type="submission" date="2016-11" db="EMBL/GenBank/DDBJ databases">
        <authorList>
            <person name="Varghese N."/>
            <person name="Submissions S."/>
        </authorList>
    </citation>
    <scope>NUCLEOTIDE SEQUENCE [LARGE SCALE GENOMIC DNA]</scope>
    <source>
        <strain evidence="3">DSM 9756</strain>
    </source>
</reference>
<dbReference type="Proteomes" id="UP000184076">
    <property type="component" value="Unassembled WGS sequence"/>
</dbReference>
<name>A0A1M4YJI6_9BACT</name>
<keyword evidence="3" id="KW-1185">Reference proteome</keyword>
<sequence>MRHLRAAKFFVLLVAFFCALTSLAPLAMADEVTVTGQLQVLGDEVVLETDSGEYILEGDNLEQFAGQTVSVTGALTESGEDKVIEVKDIKPAQ</sequence>
<evidence type="ECO:0000313" key="3">
    <source>
        <dbReference type="Proteomes" id="UP000184076"/>
    </source>
</evidence>
<protein>
    <recommendedName>
        <fullName evidence="4">DUF5666 domain-containing protein</fullName>
    </recommendedName>
</protein>
<dbReference type="EMBL" id="FQVB01000010">
    <property type="protein sequence ID" value="SHF05652.1"/>
    <property type="molecule type" value="Genomic_DNA"/>
</dbReference>
<feature type="chain" id="PRO_5012996771" description="DUF5666 domain-containing protein" evidence="1">
    <location>
        <begin position="30"/>
        <end position="93"/>
    </location>
</feature>
<dbReference type="OrthoDB" id="5540030at2"/>